<dbReference type="InterPro" id="IPR011011">
    <property type="entry name" value="Znf_FYVE_PHD"/>
</dbReference>
<keyword evidence="3" id="KW-0862">Zinc</keyword>
<dbReference type="Proteomes" id="UP001151760">
    <property type="component" value="Unassembled WGS sequence"/>
</dbReference>
<dbReference type="PROSITE" id="PS51186">
    <property type="entry name" value="GNAT"/>
    <property type="match status" value="1"/>
</dbReference>
<evidence type="ECO:0000256" key="2">
    <source>
        <dbReference type="ARBA" id="ARBA00022771"/>
    </source>
</evidence>
<dbReference type="Gene3D" id="3.30.40.10">
    <property type="entry name" value="Zinc/RING finger domain, C3HC4 (zinc finger)"/>
    <property type="match status" value="2"/>
</dbReference>
<evidence type="ECO:0000313" key="8">
    <source>
        <dbReference type="Proteomes" id="UP001151760"/>
    </source>
</evidence>
<dbReference type="CDD" id="cd04301">
    <property type="entry name" value="NAT_SF"/>
    <property type="match status" value="1"/>
</dbReference>
<evidence type="ECO:0000313" key="7">
    <source>
        <dbReference type="EMBL" id="GJS71009.1"/>
    </source>
</evidence>
<dbReference type="Pfam" id="PF00628">
    <property type="entry name" value="PHD"/>
    <property type="match status" value="1"/>
</dbReference>
<keyword evidence="8" id="KW-1185">Reference proteome</keyword>
<dbReference type="InterPro" id="IPR001965">
    <property type="entry name" value="Znf_PHD"/>
</dbReference>
<keyword evidence="1" id="KW-0479">Metal-binding</keyword>
<sequence>MMMMNSNSNHHHAAMYSPEYNPQNYYSSCGSMLKTNPHVKNKAKKRNLDQMGGSVFKKSNKNEVFSCNRPMKQIQDLQKLMVTGKKKVSITKKRGGVLGSLIENNIVERGSTVSYLSRKDGRVMKKGRVYEDGIKPAANLFFDDKRSILDCQTQLQLESVLPADDDKSTKSSEYVTGTNDKYCSFCNDGGELLLCDSCTSSFHSTCIGLDRVPHSDLWFCPACACQICHQGQPSSLTKEGDSKDNDLIKCAQCEHHFHISCINKLGFHIQVCADDAKWLCTENCERIYLGLTEIRGKVIPLKGNNLNWSLLKCDENDTDVYELTKSYSKLMKALDVMHECFKPVKHTLSDKDMIEDVIFSRVTKRSNFEGFYTAVLEKNDEIITVVTLRIRGYKVAEIPFVATTFSYRGLGMCRILMDEVERMIRGLGVEGIVLPASTDKVSTWTRSFGFSEMTDIERRDLVKCKFLEFLPKNV</sequence>
<evidence type="ECO:0000259" key="5">
    <source>
        <dbReference type="PROSITE" id="PS50016"/>
    </source>
</evidence>
<evidence type="ECO:0000256" key="4">
    <source>
        <dbReference type="PROSITE-ProRule" id="PRU00146"/>
    </source>
</evidence>
<dbReference type="InterPro" id="IPR042163">
    <property type="entry name" value="PHF12"/>
</dbReference>
<evidence type="ECO:0000256" key="3">
    <source>
        <dbReference type="ARBA" id="ARBA00022833"/>
    </source>
</evidence>
<keyword evidence="2 4" id="KW-0863">Zinc-finger</keyword>
<dbReference type="PANTHER" id="PTHR46309">
    <property type="entry name" value="PHD FINGER PROTEIN 12"/>
    <property type="match status" value="1"/>
</dbReference>
<name>A0ABQ4Y042_9ASTR</name>
<dbReference type="PROSITE" id="PS50016">
    <property type="entry name" value="ZF_PHD_2"/>
    <property type="match status" value="1"/>
</dbReference>
<dbReference type="InterPro" id="IPR056511">
    <property type="entry name" value="IDM1_C"/>
</dbReference>
<dbReference type="InterPro" id="IPR000182">
    <property type="entry name" value="GNAT_dom"/>
</dbReference>
<comment type="caution">
    <text evidence="7">The sequence shown here is derived from an EMBL/GenBank/DDBJ whole genome shotgun (WGS) entry which is preliminary data.</text>
</comment>
<dbReference type="SUPFAM" id="SSF55729">
    <property type="entry name" value="Acyl-CoA N-acyltransferases (Nat)"/>
    <property type="match status" value="1"/>
</dbReference>
<dbReference type="EMBL" id="BQNB010009974">
    <property type="protein sequence ID" value="GJS71009.1"/>
    <property type="molecule type" value="Genomic_DNA"/>
</dbReference>
<feature type="domain" description="N-acetyltransferase" evidence="6">
    <location>
        <begin position="318"/>
        <end position="468"/>
    </location>
</feature>
<dbReference type="SUPFAM" id="SSF57903">
    <property type="entry name" value="FYVE/PHD zinc finger"/>
    <property type="match status" value="1"/>
</dbReference>
<dbReference type="PANTHER" id="PTHR46309:SF12">
    <property type="entry name" value="GB|AAC80581.1"/>
    <property type="match status" value="1"/>
</dbReference>
<dbReference type="InterPro" id="IPR016181">
    <property type="entry name" value="Acyl_CoA_acyltransferase"/>
</dbReference>
<reference evidence="7" key="2">
    <citation type="submission" date="2022-01" db="EMBL/GenBank/DDBJ databases">
        <authorList>
            <person name="Yamashiro T."/>
            <person name="Shiraishi A."/>
            <person name="Satake H."/>
            <person name="Nakayama K."/>
        </authorList>
    </citation>
    <scope>NUCLEOTIDE SEQUENCE</scope>
</reference>
<evidence type="ECO:0000256" key="1">
    <source>
        <dbReference type="ARBA" id="ARBA00022723"/>
    </source>
</evidence>
<protein>
    <submittedName>
        <fullName evidence="7">Zinc finger, RING/FYVE/PHD-type, acyl-CoA N-acyltransferase, Jas TPL-binding domain protein</fullName>
    </submittedName>
</protein>
<dbReference type="SMART" id="SM00249">
    <property type="entry name" value="PHD"/>
    <property type="match status" value="2"/>
</dbReference>
<dbReference type="InterPro" id="IPR019787">
    <property type="entry name" value="Znf_PHD-finger"/>
</dbReference>
<gene>
    <name evidence="7" type="ORF">Tco_0703850</name>
</gene>
<dbReference type="Pfam" id="PF23209">
    <property type="entry name" value="IDM1_C"/>
    <property type="match status" value="1"/>
</dbReference>
<dbReference type="SMART" id="SM00184">
    <property type="entry name" value="RING"/>
    <property type="match status" value="2"/>
</dbReference>
<dbReference type="InterPro" id="IPR013083">
    <property type="entry name" value="Znf_RING/FYVE/PHD"/>
</dbReference>
<accession>A0ABQ4Y042</accession>
<reference evidence="7" key="1">
    <citation type="journal article" date="2022" name="Int. J. Mol. Sci.">
        <title>Draft Genome of Tanacetum Coccineum: Genomic Comparison of Closely Related Tanacetum-Family Plants.</title>
        <authorList>
            <person name="Yamashiro T."/>
            <person name="Shiraishi A."/>
            <person name="Nakayama K."/>
            <person name="Satake H."/>
        </authorList>
    </citation>
    <scope>NUCLEOTIDE SEQUENCE</scope>
</reference>
<dbReference type="Gene3D" id="3.40.630.30">
    <property type="match status" value="1"/>
</dbReference>
<proteinExistence type="predicted"/>
<evidence type="ECO:0000259" key="6">
    <source>
        <dbReference type="PROSITE" id="PS51186"/>
    </source>
</evidence>
<dbReference type="InterPro" id="IPR001841">
    <property type="entry name" value="Znf_RING"/>
</dbReference>
<feature type="domain" description="PHD-type" evidence="5">
    <location>
        <begin position="180"/>
        <end position="226"/>
    </location>
</feature>
<organism evidence="7 8">
    <name type="scientific">Tanacetum coccineum</name>
    <dbReference type="NCBI Taxonomy" id="301880"/>
    <lineage>
        <taxon>Eukaryota</taxon>
        <taxon>Viridiplantae</taxon>
        <taxon>Streptophyta</taxon>
        <taxon>Embryophyta</taxon>
        <taxon>Tracheophyta</taxon>
        <taxon>Spermatophyta</taxon>
        <taxon>Magnoliopsida</taxon>
        <taxon>eudicotyledons</taxon>
        <taxon>Gunneridae</taxon>
        <taxon>Pentapetalae</taxon>
        <taxon>asterids</taxon>
        <taxon>campanulids</taxon>
        <taxon>Asterales</taxon>
        <taxon>Asteraceae</taxon>
        <taxon>Asteroideae</taxon>
        <taxon>Anthemideae</taxon>
        <taxon>Anthemidinae</taxon>
        <taxon>Tanacetum</taxon>
    </lineage>
</organism>